<evidence type="ECO:0000256" key="1">
    <source>
        <dbReference type="SAM" id="MobiDB-lite"/>
    </source>
</evidence>
<dbReference type="SUPFAM" id="SSF51445">
    <property type="entry name" value="(Trans)glycosidases"/>
    <property type="match status" value="1"/>
</dbReference>
<feature type="domain" description="Glycosyl hydrolase family 13 catalytic" evidence="2">
    <location>
        <begin position="17"/>
        <end position="425"/>
    </location>
</feature>
<dbReference type="RefSeq" id="WP_238361725.1">
    <property type="nucleotide sequence ID" value="NZ_JADBEM010000001.1"/>
</dbReference>
<dbReference type="EMBL" id="JADBEM010000001">
    <property type="protein sequence ID" value="MBE1610646.1"/>
    <property type="molecule type" value="Genomic_DNA"/>
</dbReference>
<dbReference type="InterPro" id="IPR013797">
    <property type="entry name" value="Maltooligo_trehalose_synth_4"/>
</dbReference>
<evidence type="ECO:0000259" key="2">
    <source>
        <dbReference type="SMART" id="SM00642"/>
    </source>
</evidence>
<gene>
    <name evidence="3" type="ORF">HEB94_007494</name>
</gene>
<dbReference type="GO" id="GO:0047470">
    <property type="term" value="F:(1,4)-alpha-D-glucan 1-alpha-D-glucosylmutase activity"/>
    <property type="evidence" value="ECO:0007669"/>
    <property type="project" value="UniProtKB-EC"/>
</dbReference>
<accession>A0A927N1N1</accession>
<feature type="compositionally biased region" description="Basic residues" evidence="1">
    <location>
        <begin position="806"/>
        <end position="820"/>
    </location>
</feature>
<dbReference type="EC" id="5.4.99.15" evidence="3"/>
<dbReference type="Pfam" id="PF00128">
    <property type="entry name" value="Alpha-amylase"/>
    <property type="match status" value="1"/>
</dbReference>
<dbReference type="NCBIfam" id="TIGR02401">
    <property type="entry name" value="trehalose_TreY"/>
    <property type="match status" value="1"/>
</dbReference>
<dbReference type="InterPro" id="IPR012767">
    <property type="entry name" value="Trehalose_TreY"/>
</dbReference>
<proteinExistence type="predicted"/>
<evidence type="ECO:0000313" key="4">
    <source>
        <dbReference type="Proteomes" id="UP000638648"/>
    </source>
</evidence>
<dbReference type="Gene3D" id="3.30.1590.10">
    <property type="entry name" value="Maltooligosyl trehalose synthase, domain 2"/>
    <property type="match status" value="1"/>
</dbReference>
<dbReference type="AlphaFoldDB" id="A0A927N1N1"/>
<organism evidence="3 4">
    <name type="scientific">Actinopolymorpha pittospori</name>
    <dbReference type="NCBI Taxonomy" id="648752"/>
    <lineage>
        <taxon>Bacteria</taxon>
        <taxon>Bacillati</taxon>
        <taxon>Actinomycetota</taxon>
        <taxon>Actinomycetes</taxon>
        <taxon>Propionibacteriales</taxon>
        <taxon>Actinopolymorphaceae</taxon>
        <taxon>Actinopolymorpha</taxon>
    </lineage>
</organism>
<dbReference type="Gene3D" id="3.20.20.80">
    <property type="entry name" value="Glycosidases"/>
    <property type="match status" value="1"/>
</dbReference>
<sequence>MSGPAKDNEADRGHRQVVSTYRLQLQPGFGLDDAAATVPYLARLGVTHLYLSPILQATPGSTHGYDVVDHTRVSADLGGQPAFDRLVDAAHAAGLGIIVDVVPNHMAVPTPAHLNAKLWAVLRDGPHSPYARWFDVDWSMQSGTGHGALLMPVLGDRIGCCLERGEIEVDHHAGAPVLRYHDHLYPIRPDTQDLPLPELLDHQFYRLAYWRIADEELNYRRFFDIDTLAAIRVEDPAVFAASHDLLIRFHRDGKVDGFRIDHPDGLADPRGYFRRLARATDGAWVAAEKILESEEELPGDWPCAGTTGYDALWRIQGLFVDPDGAAPLLHVWTSRTGEPDHLGPVVEEAKRYIVDEVLAAEVVRLVELVTTIGEHDISLRDFTRRRLTRALTELLVAFDVYRAYVHPGEPPDATAVETLRAVAERATHTTPDLADEIAFLTDAALGAHGSEALDDEFCVRFQQTTGPVMAKGVEDTAFYRWFPLAALCEVGAPADRFGLAPEEFHVWAARAGARHPAGMTTLSTHDTKRSEDVRARLCLLSEMPRAWERMVVSLHDLTAARRPELLDRATEYLLWQILLGAWPIEAERLVEFLTKATREAKRHTSWTQPDAAYDEAVTGFARDVLADPAVAEVVASFVETLAPYERANVLGQKLVQLTCGGVPDVYQGTELRQLSLVDPDNRRLVDYAARLDLLDRLDAGTQPADLDAEKLLVTTTALRCRAAHPQWFVGPDASYEALETTSPHAVGFLRSGSVATVVTRLPAGRTRGERLGSRHGRGPTRILDRPAHRRAGGRRQGPAGRPARPPSRRAPRAFGRHVGRRRPDFDDPRLRLRPDLLASPRWFGEPPTVPDRLRSCTLDKFRQIV</sequence>
<comment type="caution">
    <text evidence="3">The sequence shown here is derived from an EMBL/GenBank/DDBJ whole genome shotgun (WGS) entry which is preliminary data.</text>
</comment>
<dbReference type="PANTHER" id="PTHR10357">
    <property type="entry name" value="ALPHA-AMYLASE FAMILY MEMBER"/>
    <property type="match status" value="1"/>
</dbReference>
<dbReference type="InterPro" id="IPR006047">
    <property type="entry name" value="GH13_cat_dom"/>
</dbReference>
<dbReference type="Proteomes" id="UP000638648">
    <property type="component" value="Unassembled WGS sequence"/>
</dbReference>
<keyword evidence="4" id="KW-1185">Reference proteome</keyword>
<keyword evidence="3" id="KW-0413">Isomerase</keyword>
<dbReference type="GO" id="GO:0005992">
    <property type="term" value="P:trehalose biosynthetic process"/>
    <property type="evidence" value="ECO:0007669"/>
    <property type="project" value="TreeGrafter"/>
</dbReference>
<evidence type="ECO:0000313" key="3">
    <source>
        <dbReference type="EMBL" id="MBE1610646.1"/>
    </source>
</evidence>
<protein>
    <submittedName>
        <fullName evidence="3">(1-&gt;4)-alpha-D-glucan 1-alpha-D-glucosylmutase</fullName>
        <ecNumber evidence="3">5.4.99.15</ecNumber>
    </submittedName>
</protein>
<dbReference type="CDD" id="cd11336">
    <property type="entry name" value="AmyAc_MTSase"/>
    <property type="match status" value="1"/>
</dbReference>
<name>A0A927N1N1_9ACTN</name>
<dbReference type="Gene3D" id="1.10.150.200">
    <property type="entry name" value="Maltooligosyl trehalose synthase, domain 3"/>
    <property type="match status" value="1"/>
</dbReference>
<reference evidence="3" key="1">
    <citation type="submission" date="2020-10" db="EMBL/GenBank/DDBJ databases">
        <title>Sequencing the genomes of 1000 actinobacteria strains.</title>
        <authorList>
            <person name="Klenk H.-P."/>
        </authorList>
    </citation>
    <scope>NUCLEOTIDE SEQUENCE</scope>
    <source>
        <strain evidence="3">DSM 45354</strain>
    </source>
</reference>
<dbReference type="SMART" id="SM00642">
    <property type="entry name" value="Aamy"/>
    <property type="match status" value="1"/>
</dbReference>
<dbReference type="InterPro" id="IPR017853">
    <property type="entry name" value="GH"/>
</dbReference>
<feature type="region of interest" description="Disordered" evidence="1">
    <location>
        <begin position="762"/>
        <end position="828"/>
    </location>
</feature>
<dbReference type="Gene3D" id="1.10.10.470">
    <property type="entry name" value="Maltooligosyl trehalose synthase, domain 4"/>
    <property type="match status" value="1"/>
</dbReference>
<dbReference type="PANTHER" id="PTHR10357:SF216">
    <property type="entry name" value="MALTOOLIGOSYL TREHALOSE SYNTHASE-RELATED"/>
    <property type="match status" value="1"/>
</dbReference>
<dbReference type="GO" id="GO:0030980">
    <property type="term" value="P:alpha-glucan catabolic process"/>
    <property type="evidence" value="ECO:0007669"/>
    <property type="project" value="TreeGrafter"/>
</dbReference>